<protein>
    <submittedName>
        <fullName evidence="2">Uncharacterized protein</fullName>
    </submittedName>
</protein>
<reference evidence="2 3" key="1">
    <citation type="submission" date="2020-07" db="EMBL/GenBank/DDBJ databases">
        <title>Exploring microbial biodiversity for novel pathways involved in the catabolism of aromatic compounds derived from lignin.</title>
        <authorList>
            <person name="Elkins J."/>
        </authorList>
    </citation>
    <scope>NUCLEOTIDE SEQUENCE [LARGE SCALE GENOMIC DNA]</scope>
    <source>
        <strain evidence="2 3">H2C3C</strain>
    </source>
</reference>
<evidence type="ECO:0000256" key="1">
    <source>
        <dbReference type="SAM" id="MobiDB-lite"/>
    </source>
</evidence>
<accession>A0A7Y9WU82</accession>
<dbReference type="RefSeq" id="WP_179746537.1">
    <property type="nucleotide sequence ID" value="NZ_JACCAS010000002.1"/>
</dbReference>
<evidence type="ECO:0000313" key="2">
    <source>
        <dbReference type="EMBL" id="NYH27224.1"/>
    </source>
</evidence>
<dbReference type="EMBL" id="JACCAS010000002">
    <property type="protein sequence ID" value="NYH27224.1"/>
    <property type="molecule type" value="Genomic_DNA"/>
</dbReference>
<gene>
    <name evidence="2" type="ORF">GGD40_006795</name>
</gene>
<dbReference type="AlphaFoldDB" id="A0A7Y9WU82"/>
<comment type="caution">
    <text evidence="2">The sequence shown here is derived from an EMBL/GenBank/DDBJ whole genome shotgun (WGS) entry which is preliminary data.</text>
</comment>
<proteinExistence type="predicted"/>
<dbReference type="PROSITE" id="PS51257">
    <property type="entry name" value="PROKAR_LIPOPROTEIN"/>
    <property type="match status" value="1"/>
</dbReference>
<feature type="region of interest" description="Disordered" evidence="1">
    <location>
        <begin position="39"/>
        <end position="61"/>
    </location>
</feature>
<sequence length="114" mass="12863">MVSFHRKGGLSMDSTIGWRRLLENPFAAQGSFACRATLHRFPAPKSQPHGRHERQSPAETGDDHLMMVLCRLRANQSQTPTRFNFSVTLAQIGHRPQQFATQALVKILKVKLGR</sequence>
<name>A0A7Y9WU82_9BURK</name>
<dbReference type="Proteomes" id="UP000540929">
    <property type="component" value="Unassembled WGS sequence"/>
</dbReference>
<organism evidence="2 3">
    <name type="scientific">Paraburkholderia bryophila</name>
    <dbReference type="NCBI Taxonomy" id="420952"/>
    <lineage>
        <taxon>Bacteria</taxon>
        <taxon>Pseudomonadati</taxon>
        <taxon>Pseudomonadota</taxon>
        <taxon>Betaproteobacteria</taxon>
        <taxon>Burkholderiales</taxon>
        <taxon>Burkholderiaceae</taxon>
        <taxon>Paraburkholderia</taxon>
    </lineage>
</organism>
<evidence type="ECO:0000313" key="3">
    <source>
        <dbReference type="Proteomes" id="UP000540929"/>
    </source>
</evidence>
<keyword evidence="3" id="KW-1185">Reference proteome</keyword>